<organism evidence="2 3">
    <name type="scientific">Ensete ventricosum</name>
    <name type="common">Abyssinian banana</name>
    <name type="synonym">Musa ensete</name>
    <dbReference type="NCBI Taxonomy" id="4639"/>
    <lineage>
        <taxon>Eukaryota</taxon>
        <taxon>Viridiplantae</taxon>
        <taxon>Streptophyta</taxon>
        <taxon>Embryophyta</taxon>
        <taxon>Tracheophyta</taxon>
        <taxon>Spermatophyta</taxon>
        <taxon>Magnoliopsida</taxon>
        <taxon>Liliopsida</taxon>
        <taxon>Zingiberales</taxon>
        <taxon>Musaceae</taxon>
        <taxon>Ensete</taxon>
    </lineage>
</organism>
<gene>
    <name evidence="2" type="ORF">B296_00039969</name>
</gene>
<proteinExistence type="predicted"/>
<protein>
    <submittedName>
        <fullName evidence="2">Uncharacterized protein</fullName>
    </submittedName>
</protein>
<comment type="caution">
    <text evidence="2">The sequence shown here is derived from an EMBL/GenBank/DDBJ whole genome shotgun (WGS) entry which is preliminary data.</text>
</comment>
<feature type="region of interest" description="Disordered" evidence="1">
    <location>
        <begin position="60"/>
        <end position="87"/>
    </location>
</feature>
<name>A0A426YIQ8_ENSVE</name>
<dbReference type="AlphaFoldDB" id="A0A426YIQ8"/>
<evidence type="ECO:0000256" key="1">
    <source>
        <dbReference type="SAM" id="MobiDB-lite"/>
    </source>
</evidence>
<sequence length="104" mass="11633">MEYPDLPFHGAPYRHDRANWAPRANSALRTYDKTTICPHQRPLDKYGTAQPHIMLLEKQGVAPNNPGDDGAQCTGRPPEAPTCIKHLPSEGFKSRSLRPLLTFV</sequence>
<accession>A0A426YIQ8</accession>
<reference evidence="2 3" key="1">
    <citation type="journal article" date="2014" name="Agronomy (Basel)">
        <title>A Draft Genome Sequence for Ensete ventricosum, the Drought-Tolerant Tree Against Hunger.</title>
        <authorList>
            <person name="Harrison J."/>
            <person name="Moore K.A."/>
            <person name="Paszkiewicz K."/>
            <person name="Jones T."/>
            <person name="Grant M."/>
            <person name="Ambacheew D."/>
            <person name="Muzemil S."/>
            <person name="Studholme D.J."/>
        </authorList>
    </citation>
    <scope>NUCLEOTIDE SEQUENCE [LARGE SCALE GENOMIC DNA]</scope>
</reference>
<evidence type="ECO:0000313" key="3">
    <source>
        <dbReference type="Proteomes" id="UP000287651"/>
    </source>
</evidence>
<evidence type="ECO:0000313" key="2">
    <source>
        <dbReference type="EMBL" id="RRT51547.1"/>
    </source>
</evidence>
<dbReference type="Proteomes" id="UP000287651">
    <property type="component" value="Unassembled WGS sequence"/>
</dbReference>
<dbReference type="EMBL" id="AMZH03012167">
    <property type="protein sequence ID" value="RRT51547.1"/>
    <property type="molecule type" value="Genomic_DNA"/>
</dbReference>